<dbReference type="RefSeq" id="WP_102167405.1">
    <property type="nucleotide sequence ID" value="NZ_CP136964.1"/>
</dbReference>
<evidence type="ECO:0000313" key="4">
    <source>
        <dbReference type="Proteomes" id="UP000243626"/>
    </source>
</evidence>
<dbReference type="InterPro" id="IPR029050">
    <property type="entry name" value="Immunoprotect_excell_Ig-like"/>
</dbReference>
<evidence type="ECO:0000256" key="2">
    <source>
        <dbReference type="SAM" id="MobiDB-lite"/>
    </source>
</evidence>
<evidence type="ECO:0000313" key="3">
    <source>
        <dbReference type="EMBL" id="WOS96754.1"/>
    </source>
</evidence>
<dbReference type="PROSITE" id="PS51257">
    <property type="entry name" value="PROKAR_LIPOPROTEIN"/>
    <property type="match status" value="1"/>
</dbReference>
<gene>
    <name evidence="3" type="ORF">CJ229_003135</name>
</gene>
<dbReference type="EMBL" id="CP136964">
    <property type="protein sequence ID" value="WOS96754.1"/>
    <property type="molecule type" value="Genomic_DNA"/>
</dbReference>
<reference evidence="4" key="1">
    <citation type="submission" date="2017-09" db="EMBL/GenBank/DDBJ databases">
        <title>Bacterial strain isolated from the female urinary microbiota.</title>
        <authorList>
            <person name="Thomas-White K."/>
            <person name="Kumar N."/>
            <person name="Forster S."/>
            <person name="Putonti C."/>
            <person name="Lawley T."/>
            <person name="Wolfe A.J."/>
        </authorList>
    </citation>
    <scope>NUCLEOTIDE SEQUENCE [LARGE SCALE GENOMIC DNA]</scope>
    <source>
        <strain evidence="4">UMB0959</strain>
    </source>
</reference>
<organism evidence="3 4">
    <name type="scientific">Nosocomiicoccus massiliensis</name>
    <dbReference type="NCBI Taxonomy" id="1232430"/>
    <lineage>
        <taxon>Bacteria</taxon>
        <taxon>Bacillati</taxon>
        <taxon>Bacillota</taxon>
        <taxon>Bacilli</taxon>
        <taxon>Bacillales</taxon>
        <taxon>Staphylococcaceae</taxon>
        <taxon>Nosocomiicoccus</taxon>
    </lineage>
</organism>
<dbReference type="KEGG" id="nmy:CJ229_003135"/>
<keyword evidence="1" id="KW-0732">Signal</keyword>
<keyword evidence="4" id="KW-1185">Reference proteome</keyword>
<dbReference type="Gene3D" id="2.60.40.1240">
    <property type="match status" value="1"/>
</dbReference>
<name>A0AAF1BNF8_9STAP</name>
<proteinExistence type="predicted"/>
<evidence type="ECO:0000256" key="1">
    <source>
        <dbReference type="ARBA" id="ARBA00022729"/>
    </source>
</evidence>
<feature type="compositionally biased region" description="Basic and acidic residues" evidence="2">
    <location>
        <begin position="23"/>
        <end position="33"/>
    </location>
</feature>
<dbReference type="AlphaFoldDB" id="A0AAF1BNF8"/>
<sequence length="200" mass="21980">MNLKHFLVAGAASTLLLTACNTDDNKTSEKENGTEETATTESNESVVKDVDVSENDLNEAIEYDGEYGKYVITRIDTIDIEPSDEEKKADENATAKKAVVIEYEFTNKSSIPTAGNEAFALDLAVRQFSETGMIATDNLTLDIPEDSEYHALVNDSTKTLQTNESTKAVVAYGPVNPDENEVKVQSREDESLLDLVLKFK</sequence>
<feature type="region of interest" description="Disordered" evidence="2">
    <location>
        <begin position="23"/>
        <end position="53"/>
    </location>
</feature>
<accession>A0AAF1BNF8</accession>
<reference evidence="3 4" key="2">
    <citation type="submission" date="2023-10" db="EMBL/GenBank/DDBJ databases">
        <authorList>
            <person name="Choi B."/>
        </authorList>
    </citation>
    <scope>NUCLEOTIDE SEQUENCE [LARGE SCALE GENOMIC DNA]</scope>
    <source>
        <strain evidence="3 4">UMB0959</strain>
    </source>
</reference>
<feature type="compositionally biased region" description="Low complexity" evidence="2">
    <location>
        <begin position="35"/>
        <end position="45"/>
    </location>
</feature>
<dbReference type="Proteomes" id="UP000243626">
    <property type="component" value="Chromosome"/>
</dbReference>
<protein>
    <submittedName>
        <fullName evidence="3">DUF5067 domain-containing protein</fullName>
    </submittedName>
</protein>